<evidence type="ECO:0000256" key="1">
    <source>
        <dbReference type="SAM" id="MobiDB-lite"/>
    </source>
</evidence>
<evidence type="ECO:0000313" key="3">
    <source>
        <dbReference type="Proteomes" id="UP000011864"/>
    </source>
</evidence>
<dbReference type="Proteomes" id="UP000011864">
    <property type="component" value="Chromosome"/>
</dbReference>
<dbReference type="KEGG" id="gps:C427_1618"/>
<name>K6YT93_9ALTE</name>
<sequence length="37" mass="4207">MTLQGKSKAKDIYTTEEKERRASSGGRRPLLLTEKIN</sequence>
<feature type="compositionally biased region" description="Basic and acidic residues" evidence="1">
    <location>
        <begin position="8"/>
        <end position="22"/>
    </location>
</feature>
<accession>K6YT93</accession>
<dbReference type="PATRIC" id="fig|1129794.4.peg.1602"/>
<dbReference type="EMBL" id="CP003837">
    <property type="protein sequence ID" value="AGH43727.1"/>
    <property type="molecule type" value="Genomic_DNA"/>
</dbReference>
<reference evidence="2 3" key="1">
    <citation type="journal article" date="2013" name="Genome Announc.">
        <title>Complete Genome Sequence of Glaciecola psychrophila Strain 170T.</title>
        <authorList>
            <person name="Yin J."/>
            <person name="Chen J."/>
            <person name="Liu G."/>
            <person name="Yu Y."/>
            <person name="Song L."/>
            <person name="Wang X."/>
            <person name="Qu X."/>
        </authorList>
    </citation>
    <scope>NUCLEOTIDE SEQUENCE [LARGE SCALE GENOMIC DNA]</scope>
    <source>
        <strain evidence="2 3">170</strain>
    </source>
</reference>
<organism evidence="2 3">
    <name type="scientific">Paraglaciecola psychrophila 170</name>
    <dbReference type="NCBI Taxonomy" id="1129794"/>
    <lineage>
        <taxon>Bacteria</taxon>
        <taxon>Pseudomonadati</taxon>
        <taxon>Pseudomonadota</taxon>
        <taxon>Gammaproteobacteria</taxon>
        <taxon>Alteromonadales</taxon>
        <taxon>Alteromonadaceae</taxon>
        <taxon>Paraglaciecola</taxon>
    </lineage>
</organism>
<dbReference type="STRING" id="1129794.C427_1618"/>
<protein>
    <submittedName>
        <fullName evidence="2">Uncharacterized protein</fullName>
    </submittedName>
</protein>
<evidence type="ECO:0000313" key="2">
    <source>
        <dbReference type="EMBL" id="AGH43727.1"/>
    </source>
</evidence>
<dbReference type="HOGENOM" id="CLU_3346926_0_0_6"/>
<gene>
    <name evidence="2" type="ORF">C427_1618</name>
</gene>
<feature type="region of interest" description="Disordered" evidence="1">
    <location>
        <begin position="1"/>
        <end position="37"/>
    </location>
</feature>
<dbReference type="AlphaFoldDB" id="K6YT93"/>
<keyword evidence="3" id="KW-1185">Reference proteome</keyword>
<proteinExistence type="predicted"/>